<dbReference type="PROSITE" id="PS50943">
    <property type="entry name" value="HTH_CROC1"/>
    <property type="match status" value="1"/>
</dbReference>
<organism evidence="2 3">
    <name type="scientific">Gemmobacter megaterium</name>
    <dbReference type="NCBI Taxonomy" id="1086013"/>
    <lineage>
        <taxon>Bacteria</taxon>
        <taxon>Pseudomonadati</taxon>
        <taxon>Pseudomonadota</taxon>
        <taxon>Alphaproteobacteria</taxon>
        <taxon>Rhodobacterales</taxon>
        <taxon>Paracoccaceae</taxon>
        <taxon>Gemmobacter</taxon>
    </lineage>
</organism>
<dbReference type="RefSeq" id="WP_076534446.1">
    <property type="nucleotide sequence ID" value="NZ_BMEH01000017.1"/>
</dbReference>
<dbReference type="InterPro" id="IPR001387">
    <property type="entry name" value="Cro/C1-type_HTH"/>
</dbReference>
<dbReference type="AlphaFoldDB" id="A0A1N7QPC2"/>
<protein>
    <submittedName>
        <fullName evidence="2">Helix-turn-helix</fullName>
    </submittedName>
</protein>
<evidence type="ECO:0000313" key="3">
    <source>
        <dbReference type="Proteomes" id="UP000186141"/>
    </source>
</evidence>
<dbReference type="Gene3D" id="1.10.260.40">
    <property type="entry name" value="lambda repressor-like DNA-binding domains"/>
    <property type="match status" value="1"/>
</dbReference>
<dbReference type="EMBL" id="FTOT01000018">
    <property type="protein sequence ID" value="SIT24693.1"/>
    <property type="molecule type" value="Genomic_DNA"/>
</dbReference>
<name>A0A1N7QPC2_9RHOB</name>
<gene>
    <name evidence="2" type="ORF">SAMN05421774_11814</name>
</gene>
<reference evidence="2 3" key="1">
    <citation type="submission" date="2017-01" db="EMBL/GenBank/DDBJ databases">
        <authorList>
            <person name="Mah S.A."/>
            <person name="Swanson W.J."/>
            <person name="Moy G.W."/>
            <person name="Vacquier V.D."/>
        </authorList>
    </citation>
    <scope>NUCLEOTIDE SEQUENCE [LARGE SCALE GENOMIC DNA]</scope>
    <source>
        <strain evidence="2 3">DSM 26375</strain>
    </source>
</reference>
<accession>A0A1N7QPC2</accession>
<keyword evidence="3" id="KW-1185">Reference proteome</keyword>
<dbReference type="CDD" id="cd00093">
    <property type="entry name" value="HTH_XRE"/>
    <property type="match status" value="1"/>
</dbReference>
<dbReference type="InterPro" id="IPR010982">
    <property type="entry name" value="Lambda_DNA-bd_dom_sf"/>
</dbReference>
<dbReference type="SMART" id="SM00530">
    <property type="entry name" value="HTH_XRE"/>
    <property type="match status" value="1"/>
</dbReference>
<proteinExistence type="predicted"/>
<dbReference type="Proteomes" id="UP000186141">
    <property type="component" value="Unassembled WGS sequence"/>
</dbReference>
<dbReference type="GO" id="GO:0003677">
    <property type="term" value="F:DNA binding"/>
    <property type="evidence" value="ECO:0007669"/>
    <property type="project" value="InterPro"/>
</dbReference>
<dbReference type="Pfam" id="PF01381">
    <property type="entry name" value="HTH_3"/>
    <property type="match status" value="1"/>
</dbReference>
<dbReference type="SUPFAM" id="SSF47413">
    <property type="entry name" value="lambda repressor-like DNA-binding domains"/>
    <property type="match status" value="1"/>
</dbReference>
<sequence length="70" mass="7493">MKIQTTTDLGGFIRDRREGLGIKQGDLASIAGVDQGNLSKIERGTAKATLDTYLRLCSALGIDLMAEPRA</sequence>
<evidence type="ECO:0000259" key="1">
    <source>
        <dbReference type="PROSITE" id="PS50943"/>
    </source>
</evidence>
<feature type="domain" description="HTH cro/C1-type" evidence="1">
    <location>
        <begin position="13"/>
        <end position="64"/>
    </location>
</feature>
<dbReference type="OrthoDB" id="7868542at2"/>
<dbReference type="STRING" id="1086013.SAMN05421774_11814"/>
<evidence type="ECO:0000313" key="2">
    <source>
        <dbReference type="EMBL" id="SIT24693.1"/>
    </source>
</evidence>